<dbReference type="GO" id="GO:0022857">
    <property type="term" value="F:transmembrane transporter activity"/>
    <property type="evidence" value="ECO:0007669"/>
    <property type="project" value="InterPro"/>
</dbReference>
<dbReference type="Pfam" id="PF00892">
    <property type="entry name" value="EamA"/>
    <property type="match status" value="1"/>
</dbReference>
<keyword evidence="2" id="KW-1003">Cell membrane</keyword>
<evidence type="ECO:0000313" key="13">
    <source>
        <dbReference type="EMBL" id="OQX50660.1"/>
    </source>
</evidence>
<evidence type="ECO:0000256" key="11">
    <source>
        <dbReference type="SAM" id="Phobius"/>
    </source>
</evidence>
<dbReference type="InterPro" id="IPR037185">
    <property type="entry name" value="EmrE-like"/>
</dbReference>
<keyword evidence="10 11" id="KW-0472">Membrane</keyword>
<dbReference type="InterPro" id="IPR000390">
    <property type="entry name" value="Small_drug/metabolite_transptr"/>
</dbReference>
<keyword evidence="5" id="KW-0441">Lipid A biosynthesis</keyword>
<feature type="transmembrane region" description="Helical" evidence="11">
    <location>
        <begin position="72"/>
        <end position="92"/>
    </location>
</feature>
<keyword evidence="8 11" id="KW-1133">Transmembrane helix</keyword>
<dbReference type="GO" id="GO:0005886">
    <property type="term" value="C:plasma membrane"/>
    <property type="evidence" value="ECO:0007669"/>
    <property type="project" value="UniProtKB-SubCell"/>
</dbReference>
<evidence type="ECO:0000256" key="10">
    <source>
        <dbReference type="ARBA" id="ARBA00023136"/>
    </source>
</evidence>
<evidence type="ECO:0000259" key="12">
    <source>
        <dbReference type="Pfam" id="PF00892"/>
    </source>
</evidence>
<dbReference type="PANTHER" id="PTHR30561">
    <property type="entry name" value="SMR FAMILY PROTON-DEPENDENT DRUG EFFLUX TRANSPORTER SUGE"/>
    <property type="match status" value="1"/>
</dbReference>
<dbReference type="STRING" id="1968527.B5M47_03535"/>
<gene>
    <name evidence="13" type="ORF">B5M47_03535</name>
</gene>
<proteinExistence type="predicted"/>
<evidence type="ECO:0000256" key="3">
    <source>
        <dbReference type="ARBA" id="ARBA00022516"/>
    </source>
</evidence>
<evidence type="ECO:0000256" key="8">
    <source>
        <dbReference type="ARBA" id="ARBA00022989"/>
    </source>
</evidence>
<keyword evidence="4" id="KW-0997">Cell inner membrane</keyword>
<dbReference type="Gene3D" id="1.10.3730.20">
    <property type="match status" value="1"/>
</dbReference>
<evidence type="ECO:0000256" key="5">
    <source>
        <dbReference type="ARBA" id="ARBA00022556"/>
    </source>
</evidence>
<keyword evidence="6 11" id="KW-0812">Transmembrane</keyword>
<dbReference type="GO" id="GO:0009103">
    <property type="term" value="P:lipopolysaccharide biosynthetic process"/>
    <property type="evidence" value="ECO:0007669"/>
    <property type="project" value="UniProtKB-KW"/>
</dbReference>
<sequence>MIYLMILTSVIIGVAGQLLMKQGVSKIGQFSEGVIPFLFKAVTSPWVIIGLTAYGAGTVIWLLILSKVDVSFAYPMLSLGYIFLLIFAAFFLGEHISIIRILGVLLITLGVVLITRS</sequence>
<evidence type="ECO:0000256" key="9">
    <source>
        <dbReference type="ARBA" id="ARBA00023098"/>
    </source>
</evidence>
<evidence type="ECO:0000256" key="2">
    <source>
        <dbReference type="ARBA" id="ARBA00022475"/>
    </source>
</evidence>
<dbReference type="PANTHER" id="PTHR30561:SF9">
    <property type="entry name" value="4-AMINO-4-DEOXY-L-ARABINOSE-PHOSPHOUNDECAPRENOL FLIPPASE SUBUNIT ARNF-RELATED"/>
    <property type="match status" value="1"/>
</dbReference>
<evidence type="ECO:0000256" key="4">
    <source>
        <dbReference type="ARBA" id="ARBA00022519"/>
    </source>
</evidence>
<feature type="transmembrane region" description="Helical" evidence="11">
    <location>
        <begin position="98"/>
        <end position="115"/>
    </location>
</feature>
<feature type="transmembrane region" description="Helical" evidence="11">
    <location>
        <begin position="44"/>
        <end position="65"/>
    </location>
</feature>
<keyword evidence="7" id="KW-0448">Lipopolysaccharide biosynthesis</keyword>
<dbReference type="EMBL" id="MZGJ01000026">
    <property type="protein sequence ID" value="OQX50660.1"/>
    <property type="molecule type" value="Genomic_DNA"/>
</dbReference>
<evidence type="ECO:0000256" key="1">
    <source>
        <dbReference type="ARBA" id="ARBA00004651"/>
    </source>
</evidence>
<evidence type="ECO:0000256" key="6">
    <source>
        <dbReference type="ARBA" id="ARBA00022692"/>
    </source>
</evidence>
<protein>
    <recommendedName>
        <fullName evidence="12">EamA domain-containing protein</fullName>
    </recommendedName>
</protein>
<reference evidence="14" key="1">
    <citation type="submission" date="2017-03" db="EMBL/GenBank/DDBJ databases">
        <title>Novel pathways for hydrocarbon cycling and metabolic interdependencies in hydrothermal sediment communities.</title>
        <authorList>
            <person name="Dombrowski N."/>
            <person name="Seitz K."/>
            <person name="Teske A."/>
            <person name="Baker B."/>
        </authorList>
    </citation>
    <scope>NUCLEOTIDE SEQUENCE [LARGE SCALE GENOMIC DNA]</scope>
</reference>
<dbReference type="SUPFAM" id="SSF103481">
    <property type="entry name" value="Multidrug resistance efflux transporter EmrE"/>
    <property type="match status" value="1"/>
</dbReference>
<dbReference type="AlphaFoldDB" id="A0A1W9NXD2"/>
<feature type="domain" description="EamA" evidence="12">
    <location>
        <begin position="47"/>
        <end position="115"/>
    </location>
</feature>
<dbReference type="InterPro" id="IPR000620">
    <property type="entry name" value="EamA_dom"/>
</dbReference>
<comment type="caution">
    <text evidence="13">The sequence shown here is derived from an EMBL/GenBank/DDBJ whole genome shotgun (WGS) entry which is preliminary data.</text>
</comment>
<dbReference type="Proteomes" id="UP000192520">
    <property type="component" value="Unassembled WGS sequence"/>
</dbReference>
<evidence type="ECO:0000256" key="7">
    <source>
        <dbReference type="ARBA" id="ARBA00022985"/>
    </source>
</evidence>
<keyword evidence="3" id="KW-0444">Lipid biosynthesis</keyword>
<name>A0A1W9NXD2_UNCC3</name>
<accession>A0A1W9NXD2</accession>
<keyword evidence="9" id="KW-0443">Lipid metabolism</keyword>
<organism evidence="13 14">
    <name type="scientific">candidate division CPR3 bacterium 4484_211</name>
    <dbReference type="NCBI Taxonomy" id="1968527"/>
    <lineage>
        <taxon>Bacteria</taxon>
        <taxon>Bacteria division CPR3</taxon>
    </lineage>
</organism>
<comment type="subcellular location">
    <subcellularLocation>
        <location evidence="1">Cell membrane</location>
        <topology evidence="1">Multi-pass membrane protein</topology>
    </subcellularLocation>
</comment>
<evidence type="ECO:0000313" key="14">
    <source>
        <dbReference type="Proteomes" id="UP000192520"/>
    </source>
</evidence>